<dbReference type="PROSITE" id="PS50893">
    <property type="entry name" value="ABC_TRANSPORTER_2"/>
    <property type="match status" value="1"/>
</dbReference>
<reference evidence="6 7" key="1">
    <citation type="submission" date="2015-04" db="EMBL/GenBank/DDBJ databases">
        <title>Draft genome sequence of bacteremic isolate Catabacter hongkongensis type strain HKU16T.</title>
        <authorList>
            <person name="Lau S.K."/>
            <person name="Teng J.L."/>
            <person name="Huang Y."/>
            <person name="Curreem S.O."/>
            <person name="Tsui S.K."/>
            <person name="Woo P.C."/>
        </authorList>
    </citation>
    <scope>NUCLEOTIDE SEQUENCE [LARGE SCALE GENOMIC DNA]</scope>
    <source>
        <strain evidence="6 7">HKU16</strain>
    </source>
</reference>
<dbReference type="InterPro" id="IPR003439">
    <property type="entry name" value="ABC_transporter-like_ATP-bd"/>
</dbReference>
<dbReference type="GO" id="GO:0005524">
    <property type="term" value="F:ATP binding"/>
    <property type="evidence" value="ECO:0007669"/>
    <property type="project" value="UniProtKB-KW"/>
</dbReference>
<dbReference type="PANTHER" id="PTHR42734:SF17">
    <property type="entry name" value="METAL TRANSPORT SYSTEM ATP-BINDING PROTEIN TM_0124-RELATED"/>
    <property type="match status" value="1"/>
</dbReference>
<keyword evidence="4 6" id="KW-0067">ATP-binding</keyword>
<evidence type="ECO:0000313" key="7">
    <source>
        <dbReference type="Proteomes" id="UP000034076"/>
    </source>
</evidence>
<dbReference type="STRING" id="270498.CHK_1783"/>
<dbReference type="CDD" id="cd03235">
    <property type="entry name" value="ABC_Metallic_Cations"/>
    <property type="match status" value="1"/>
</dbReference>
<evidence type="ECO:0000256" key="1">
    <source>
        <dbReference type="ARBA" id="ARBA00005417"/>
    </source>
</evidence>
<dbReference type="EMBL" id="LAYJ01000102">
    <property type="protein sequence ID" value="KKI50668.1"/>
    <property type="molecule type" value="Genomic_DNA"/>
</dbReference>
<evidence type="ECO:0000256" key="2">
    <source>
        <dbReference type="ARBA" id="ARBA00022448"/>
    </source>
</evidence>
<keyword evidence="2" id="KW-0813">Transport</keyword>
<evidence type="ECO:0000256" key="3">
    <source>
        <dbReference type="ARBA" id="ARBA00022741"/>
    </source>
</evidence>
<dbReference type="InterPro" id="IPR050153">
    <property type="entry name" value="Metal_Ion_Import_ABC"/>
</dbReference>
<dbReference type="Pfam" id="PF00005">
    <property type="entry name" value="ABC_tran"/>
    <property type="match status" value="1"/>
</dbReference>
<feature type="domain" description="ABC transporter" evidence="5">
    <location>
        <begin position="4"/>
        <end position="233"/>
    </location>
</feature>
<evidence type="ECO:0000259" key="5">
    <source>
        <dbReference type="PROSITE" id="PS50893"/>
    </source>
</evidence>
<keyword evidence="3" id="KW-0547">Nucleotide-binding</keyword>
<dbReference type="InterPro" id="IPR027417">
    <property type="entry name" value="P-loop_NTPase"/>
</dbReference>
<dbReference type="RefSeq" id="WP_046443655.1">
    <property type="nucleotide sequence ID" value="NZ_LAYJ01000102.1"/>
</dbReference>
<comment type="caution">
    <text evidence="6">The sequence shown here is derived from an EMBL/GenBank/DDBJ whole genome shotgun (WGS) entry which is preliminary data.</text>
</comment>
<dbReference type="OrthoDB" id="9806726at2"/>
<evidence type="ECO:0000313" key="6">
    <source>
        <dbReference type="EMBL" id="KKI50668.1"/>
    </source>
</evidence>
<dbReference type="PANTHER" id="PTHR42734">
    <property type="entry name" value="METAL TRANSPORT SYSTEM ATP-BINDING PROTEIN TM_0124-RELATED"/>
    <property type="match status" value="1"/>
</dbReference>
<proteinExistence type="inferred from homology"/>
<dbReference type="PATRIC" id="fig|270498.16.peg.1052"/>
<dbReference type="Gene3D" id="3.40.50.300">
    <property type="entry name" value="P-loop containing nucleotide triphosphate hydrolases"/>
    <property type="match status" value="1"/>
</dbReference>
<dbReference type="SMART" id="SM00382">
    <property type="entry name" value="AAA"/>
    <property type="match status" value="1"/>
</dbReference>
<dbReference type="AlphaFoldDB" id="A0A0M2NER1"/>
<evidence type="ECO:0000256" key="4">
    <source>
        <dbReference type="ARBA" id="ARBA00022840"/>
    </source>
</evidence>
<gene>
    <name evidence="6" type="ORF">CHK_1783</name>
</gene>
<dbReference type="PROSITE" id="PS00211">
    <property type="entry name" value="ABC_TRANSPORTER_1"/>
    <property type="match status" value="1"/>
</dbReference>
<dbReference type="InterPro" id="IPR003593">
    <property type="entry name" value="AAA+_ATPase"/>
</dbReference>
<protein>
    <submittedName>
        <fullName evidence="6">Zinc ABC transporter, ATP-binding protein ZnuC</fullName>
    </submittedName>
</protein>
<accession>A0A0M2NER1</accession>
<keyword evidence="7" id="KW-1185">Reference proteome</keyword>
<organism evidence="6 7">
    <name type="scientific">Christensenella hongkongensis</name>
    <dbReference type="NCBI Taxonomy" id="270498"/>
    <lineage>
        <taxon>Bacteria</taxon>
        <taxon>Bacillati</taxon>
        <taxon>Bacillota</taxon>
        <taxon>Clostridia</taxon>
        <taxon>Christensenellales</taxon>
        <taxon>Christensenellaceae</taxon>
        <taxon>Christensenella</taxon>
    </lineage>
</organism>
<comment type="similarity">
    <text evidence="1">Belongs to the ABC transporter superfamily.</text>
</comment>
<dbReference type="SUPFAM" id="SSF52540">
    <property type="entry name" value="P-loop containing nucleoside triphosphate hydrolases"/>
    <property type="match status" value="1"/>
</dbReference>
<dbReference type="GO" id="GO:0016887">
    <property type="term" value="F:ATP hydrolysis activity"/>
    <property type="evidence" value="ECO:0007669"/>
    <property type="project" value="InterPro"/>
</dbReference>
<name>A0A0M2NER1_9FIRM</name>
<dbReference type="InterPro" id="IPR017871">
    <property type="entry name" value="ABC_transporter-like_CS"/>
</dbReference>
<sequence length="235" mass="26105">MALFHCTNVSFRYDGQIAAKDLNFEIYKGDYLCIVGENGSGKTTLIKGLLGLIPVYEGTIEIGDGLHTNEIGYLPQQTIVQKDFPASVYEVVLSGRLNRMGGSPFYYAEDKKEALRNMERLGITYLKDQCYRELSGGQQQRVLLARALCATKTMLLLDEPAAGLDPIVTYELYSLLQEINRAGITIVMVSHDIQAAISYSDHILHLATAQLFFGTTLEYKNSEIGQHFLEGQGHA</sequence>
<dbReference type="Proteomes" id="UP000034076">
    <property type="component" value="Unassembled WGS sequence"/>
</dbReference>